<protein>
    <submittedName>
        <fullName evidence="2">Centromere protein I</fullName>
    </submittedName>
</protein>
<evidence type="ECO:0000256" key="1">
    <source>
        <dbReference type="SAM" id="MobiDB-lite"/>
    </source>
</evidence>
<dbReference type="OrthoDB" id="6347512at2759"/>
<evidence type="ECO:0000313" key="3">
    <source>
        <dbReference type="Proteomes" id="UP000237481"/>
    </source>
</evidence>
<dbReference type="PANTHER" id="PTHR48208:SF2">
    <property type="entry name" value="CENTROMERE PROTEIN I"/>
    <property type="match status" value="1"/>
</dbReference>
<dbReference type="GO" id="GO:0000070">
    <property type="term" value="P:mitotic sister chromatid segregation"/>
    <property type="evidence" value="ECO:0007669"/>
    <property type="project" value="TreeGrafter"/>
</dbReference>
<dbReference type="STRING" id="94208.A0A2S4KSI9"/>
<dbReference type="GO" id="GO:0034080">
    <property type="term" value="P:CENP-A containing chromatin assembly"/>
    <property type="evidence" value="ECO:0007669"/>
    <property type="project" value="TreeGrafter"/>
</dbReference>
<dbReference type="EMBL" id="PKSG01000723">
    <property type="protein sequence ID" value="POR33164.1"/>
    <property type="molecule type" value="Genomic_DNA"/>
</dbReference>
<dbReference type="Proteomes" id="UP000237481">
    <property type="component" value="Unassembled WGS sequence"/>
</dbReference>
<feature type="region of interest" description="Disordered" evidence="1">
    <location>
        <begin position="21"/>
        <end position="167"/>
    </location>
</feature>
<organism evidence="2 3">
    <name type="scientific">Tolypocladium paradoxum</name>
    <dbReference type="NCBI Taxonomy" id="94208"/>
    <lineage>
        <taxon>Eukaryota</taxon>
        <taxon>Fungi</taxon>
        <taxon>Dikarya</taxon>
        <taxon>Ascomycota</taxon>
        <taxon>Pezizomycotina</taxon>
        <taxon>Sordariomycetes</taxon>
        <taxon>Hypocreomycetidae</taxon>
        <taxon>Hypocreales</taxon>
        <taxon>Ophiocordycipitaceae</taxon>
        <taxon>Tolypocladium</taxon>
    </lineage>
</organism>
<proteinExistence type="predicted"/>
<keyword evidence="3" id="KW-1185">Reference proteome</keyword>
<name>A0A2S4KSI9_9HYPO</name>
<dbReference type="PANTHER" id="PTHR48208">
    <property type="entry name" value="CENTROMERE PROTEIN I"/>
    <property type="match status" value="1"/>
</dbReference>
<feature type="non-terminal residue" evidence="2">
    <location>
        <position position="548"/>
    </location>
</feature>
<sequence length="548" mass="58318">GEGGAGEGVSGAVQLVGHGGDQAAACASSGAHHAAEARPAVQDPGAAQSVEADGKRPLSCRAAEGLQGLLPRDHCRRGRPGQGLGVQAPGPPMAGAARRDPRSPPPAHRGPLLGSSGWLQSKPPPEPHPAAQTRARGPHVPRHRGEPPSPNDDAAQARRKLTDGAQDSVTLEEIESAAGFVAHMDRLELPNQLVAVLADPLLQKLLLLRPGAEAHRRVANWLGAVLRHVLDGDADEGTLWDVLEVVRDFVVRNKTLPPVLLGFFARFFELWSGSGRRDLVFGVLGYAPFHDFQALYTHVFQPLEAAVQDNEPDTQLALLALYTTLLHHWTAVLRSSTPLPSHASASITALVRHVNLLALTLLQTRPGVGTESAVLAFYEQSVRLVTHAQLAPYVRIELPPAPLVYGFLFSGSLATLSRLCAVLAAYKRGFETAMATRAAARHHGAGAAGPRIDALAYDRAYVNTYNGFLMDMCNCFWRARAFSDADADARGCMLPRATVAALADYVPAVDRAFALASLFSLSHAPALCLQSIRRVRELEDAAASAGGD</sequence>
<dbReference type="AlphaFoldDB" id="A0A2S4KSI9"/>
<reference evidence="2 3" key="1">
    <citation type="submission" date="2018-01" db="EMBL/GenBank/DDBJ databases">
        <title>Harnessing the power of phylogenomics to disentangle the directionality and signatures of interkingdom host jumping in the parasitic fungal genus Tolypocladium.</title>
        <authorList>
            <person name="Quandt C.A."/>
            <person name="Patterson W."/>
            <person name="Spatafora J.W."/>
        </authorList>
    </citation>
    <scope>NUCLEOTIDE SEQUENCE [LARGE SCALE GENOMIC DNA]</scope>
    <source>
        <strain evidence="2 3">NRBC 100945</strain>
    </source>
</reference>
<comment type="caution">
    <text evidence="2">The sequence shown here is derived from an EMBL/GenBank/DDBJ whole genome shotgun (WGS) entry which is preliminary data.</text>
</comment>
<evidence type="ECO:0000313" key="2">
    <source>
        <dbReference type="EMBL" id="POR33164.1"/>
    </source>
</evidence>
<dbReference type="GO" id="GO:0000939">
    <property type="term" value="C:inner kinetochore"/>
    <property type="evidence" value="ECO:0007669"/>
    <property type="project" value="TreeGrafter"/>
</dbReference>
<feature type="compositionally biased region" description="Low complexity" evidence="1">
    <location>
        <begin position="23"/>
        <end position="32"/>
    </location>
</feature>
<gene>
    <name evidence="2" type="ORF">TPAR_06641</name>
</gene>
<accession>A0A2S4KSI9</accession>
<feature type="non-terminal residue" evidence="2">
    <location>
        <position position="1"/>
    </location>
</feature>